<evidence type="ECO:0000313" key="3">
    <source>
        <dbReference type="Proteomes" id="UP000009885"/>
    </source>
</evidence>
<comment type="caution">
    <text evidence="2">The sequence shown here is derived from an EMBL/GenBank/DDBJ whole genome shotgun (WGS) entry which is preliminary data.</text>
</comment>
<feature type="transmembrane region" description="Helical" evidence="1">
    <location>
        <begin position="103"/>
        <end position="120"/>
    </location>
</feature>
<gene>
    <name evidence="2" type="ORF">C273_10961</name>
</gene>
<feature type="transmembrane region" description="Helical" evidence="1">
    <location>
        <begin position="71"/>
        <end position="91"/>
    </location>
</feature>
<dbReference type="Proteomes" id="UP000009885">
    <property type="component" value="Unassembled WGS sequence"/>
</dbReference>
<evidence type="ECO:0000313" key="2">
    <source>
        <dbReference type="EMBL" id="EKU45592.1"/>
    </source>
</evidence>
<protein>
    <submittedName>
        <fullName evidence="2">Uncharacterized protein</fullName>
    </submittedName>
</protein>
<organism evidence="2 3">
    <name type="scientific">Staphylococcus massiliensis S46</name>
    <dbReference type="NCBI Taxonomy" id="1229783"/>
    <lineage>
        <taxon>Bacteria</taxon>
        <taxon>Bacillati</taxon>
        <taxon>Bacillota</taxon>
        <taxon>Bacilli</taxon>
        <taxon>Bacillales</taxon>
        <taxon>Staphylococcaceae</taxon>
        <taxon>Staphylococcus</taxon>
    </lineage>
</organism>
<proteinExistence type="predicted"/>
<keyword evidence="1" id="KW-1133">Transmembrane helix</keyword>
<dbReference type="AlphaFoldDB" id="K9ASH4"/>
<name>K9ASH4_9STAP</name>
<keyword evidence="3" id="KW-1185">Reference proteome</keyword>
<reference evidence="2 3" key="1">
    <citation type="journal article" date="2013" name="Genome Announc.">
        <title>Genome Sequence of Staphylococcus massiliensis Strain S46, Isolated from the Surface of Healthy Human Skin.</title>
        <authorList>
            <person name="Srivastav R."/>
            <person name="Singh A."/>
            <person name="Jangir P.K."/>
            <person name="Kumari C."/>
            <person name="Muduli S."/>
            <person name="Sharma R."/>
        </authorList>
    </citation>
    <scope>NUCLEOTIDE SEQUENCE [LARGE SCALE GENOMIC DNA]</scope>
    <source>
        <strain evidence="2 3">S46</strain>
    </source>
</reference>
<keyword evidence="1" id="KW-0812">Transmembrane</keyword>
<accession>K9ASH4</accession>
<keyword evidence="1" id="KW-0472">Membrane</keyword>
<sequence>MSRFDNQCLNNATTHPEIMGAISETKMNSKKPPPLMRYYRHIESIGDLISISFKDFLTNTINHGGDYMRKFFNPIILSVITLLNIIWFIVIISLKDLSLREKLLIIAPAFLGGTAYIKSYKDFM</sequence>
<evidence type="ECO:0000256" key="1">
    <source>
        <dbReference type="SAM" id="Phobius"/>
    </source>
</evidence>
<dbReference type="PATRIC" id="fig|1229783.3.peg.2175"/>
<dbReference type="EMBL" id="AMSQ01000027">
    <property type="protein sequence ID" value="EKU45592.1"/>
    <property type="molecule type" value="Genomic_DNA"/>
</dbReference>